<evidence type="ECO:0000313" key="15">
    <source>
        <dbReference type="EMBL" id="RXK55809.1"/>
    </source>
</evidence>
<evidence type="ECO:0000256" key="14">
    <source>
        <dbReference type="HAMAP-Rule" id="MF_00154"/>
    </source>
</evidence>
<evidence type="ECO:0000256" key="10">
    <source>
        <dbReference type="ARBA" id="ARBA00030253"/>
    </source>
</evidence>
<sequence>MTRTIDQIPEAANTTLPRATWRHYLELTKPRLSFMSVITAMVGYLAAVPYSYWDLQRTLLVVIGTALCAGGVAALNMWMEGDTDAKMQRTAGRPIPTGVIQPGSAFVVGWLLCIAGLMLLFKLVNGTSALIALGTIVAYLAIYTPAKRWSRWNTELGAISGALPPLIGWAAAGRSNPGLGWSLFAIMFAWQMPHFFALAWTYRRDYAAAGMPMRSVVDPSGNGLARWTFFWTVLLTAASLLPTLLGYCSWYYFAATALLDLWFLRSAFVFLDPTRRDTEARRLFRISITYLPLLLALLVADRMVFKLSGHYLPVFNQP</sequence>
<dbReference type="RefSeq" id="WP_129047174.1">
    <property type="nucleotide sequence ID" value="NZ_SDHX01000001.1"/>
</dbReference>
<evidence type="ECO:0000256" key="7">
    <source>
        <dbReference type="ARBA" id="ARBA00022989"/>
    </source>
</evidence>
<evidence type="ECO:0000256" key="6">
    <source>
        <dbReference type="ARBA" id="ARBA00022692"/>
    </source>
</evidence>
<proteinExistence type="inferred from homology"/>
<evidence type="ECO:0000256" key="4">
    <source>
        <dbReference type="ARBA" id="ARBA00022475"/>
    </source>
</evidence>
<dbReference type="GO" id="GO:0048034">
    <property type="term" value="P:heme O biosynthetic process"/>
    <property type="evidence" value="ECO:0007669"/>
    <property type="project" value="UniProtKB-UniRule"/>
</dbReference>
<feature type="transmembrane region" description="Helical" evidence="14">
    <location>
        <begin position="156"/>
        <end position="172"/>
    </location>
</feature>
<keyword evidence="7 14" id="KW-1133">Transmembrane helix</keyword>
<evidence type="ECO:0000256" key="2">
    <source>
        <dbReference type="ARBA" id="ARBA00004919"/>
    </source>
</evidence>
<keyword evidence="16" id="KW-1185">Reference proteome</keyword>
<comment type="similarity">
    <text evidence="14">Belongs to the UbiA prenyltransferase family. Protoheme IX farnesyltransferase subfamily.</text>
</comment>
<dbReference type="EC" id="2.5.1.141" evidence="3 14"/>
<dbReference type="GO" id="GO:0005886">
    <property type="term" value="C:plasma membrane"/>
    <property type="evidence" value="ECO:0007669"/>
    <property type="project" value="UniProtKB-SubCell"/>
</dbReference>
<dbReference type="Pfam" id="PF01040">
    <property type="entry name" value="UbiA"/>
    <property type="match status" value="1"/>
</dbReference>
<feature type="transmembrane region" description="Helical" evidence="14">
    <location>
        <begin position="99"/>
        <end position="121"/>
    </location>
</feature>
<dbReference type="AlphaFoldDB" id="A0A4V1M6L4"/>
<evidence type="ECO:0000256" key="13">
    <source>
        <dbReference type="ARBA" id="ARBA00047690"/>
    </source>
</evidence>
<gene>
    <name evidence="15" type="primary">cyoE</name>
    <name evidence="14" type="synonym">ctaB</name>
    <name evidence="15" type="ORF">ESB00_07965</name>
</gene>
<comment type="caution">
    <text evidence="15">The sequence shown here is derived from an EMBL/GenBank/DDBJ whole genome shotgun (WGS) entry which is preliminary data.</text>
</comment>
<comment type="pathway">
    <text evidence="2 14">Porphyrin-containing compound metabolism; heme O biosynthesis; heme O from protoheme: step 1/1.</text>
</comment>
<feature type="transmembrane region" description="Helical" evidence="14">
    <location>
        <begin position="178"/>
        <end position="202"/>
    </location>
</feature>
<feature type="transmembrane region" description="Helical" evidence="14">
    <location>
        <begin position="32"/>
        <end position="53"/>
    </location>
</feature>
<keyword evidence="9 14" id="KW-0472">Membrane</keyword>
<feature type="transmembrane region" description="Helical" evidence="14">
    <location>
        <begin position="250"/>
        <end position="271"/>
    </location>
</feature>
<keyword evidence="6 14" id="KW-0812">Transmembrane</keyword>
<dbReference type="HAMAP" id="MF_00154">
    <property type="entry name" value="CyoE_CtaB"/>
    <property type="match status" value="1"/>
</dbReference>
<feature type="transmembrane region" description="Helical" evidence="14">
    <location>
        <begin position="59"/>
        <end position="78"/>
    </location>
</feature>
<dbReference type="GO" id="GO:0008495">
    <property type="term" value="F:protoheme IX farnesyltransferase activity"/>
    <property type="evidence" value="ECO:0007669"/>
    <property type="project" value="UniProtKB-UniRule"/>
</dbReference>
<feature type="transmembrane region" description="Helical" evidence="14">
    <location>
        <begin position="283"/>
        <end position="305"/>
    </location>
</feature>
<dbReference type="PANTHER" id="PTHR43448">
    <property type="entry name" value="PROTOHEME IX FARNESYLTRANSFERASE, MITOCHONDRIAL"/>
    <property type="match status" value="1"/>
</dbReference>
<dbReference type="Proteomes" id="UP000290218">
    <property type="component" value="Unassembled WGS sequence"/>
</dbReference>
<reference evidence="15 16" key="1">
    <citation type="submission" date="2019-01" db="EMBL/GenBank/DDBJ databases">
        <title>Lacunisphaera sp. strain TWA-58.</title>
        <authorList>
            <person name="Chen W.-M."/>
        </authorList>
    </citation>
    <scope>NUCLEOTIDE SEQUENCE [LARGE SCALE GENOMIC DNA]</scope>
    <source>
        <strain evidence="15 16">TWA-58</strain>
    </source>
</reference>
<comment type="subcellular location">
    <subcellularLocation>
        <location evidence="1 14">Cell membrane</location>
        <topology evidence="1 14">Multi-pass membrane protein</topology>
    </subcellularLocation>
</comment>
<dbReference type="InterPro" id="IPR000537">
    <property type="entry name" value="UbiA_prenyltransferase"/>
</dbReference>
<dbReference type="PANTHER" id="PTHR43448:SF7">
    <property type="entry name" value="4-HYDROXYBENZOATE SOLANESYLTRANSFERASE"/>
    <property type="match status" value="1"/>
</dbReference>
<evidence type="ECO:0000256" key="11">
    <source>
        <dbReference type="ARBA" id="ARBA00040810"/>
    </source>
</evidence>
<dbReference type="PROSITE" id="PS00943">
    <property type="entry name" value="UBIA"/>
    <property type="match status" value="1"/>
</dbReference>
<dbReference type="EMBL" id="SDHX01000001">
    <property type="protein sequence ID" value="RXK55809.1"/>
    <property type="molecule type" value="Genomic_DNA"/>
</dbReference>
<keyword evidence="4 14" id="KW-1003">Cell membrane</keyword>
<comment type="function">
    <text evidence="14">Converts heme B (protoheme IX) to heme O by substitution of the vinyl group on carbon 2 of heme B porphyrin ring with a hydroxyethyl farnesyl side group.</text>
</comment>
<evidence type="ECO:0000256" key="12">
    <source>
        <dbReference type="ARBA" id="ARBA00042475"/>
    </source>
</evidence>
<keyword evidence="8 14" id="KW-0350">Heme biosynthesis</keyword>
<evidence type="ECO:0000256" key="3">
    <source>
        <dbReference type="ARBA" id="ARBA00012292"/>
    </source>
</evidence>
<evidence type="ECO:0000256" key="9">
    <source>
        <dbReference type="ARBA" id="ARBA00023136"/>
    </source>
</evidence>
<feature type="transmembrane region" description="Helical" evidence="14">
    <location>
        <begin position="127"/>
        <end position="144"/>
    </location>
</feature>
<accession>A0A4V1M6L4</accession>
<keyword evidence="5 14" id="KW-0808">Transferase</keyword>
<dbReference type="InterPro" id="IPR006369">
    <property type="entry name" value="Protohaem_IX_farnesylTrfase"/>
</dbReference>
<dbReference type="InterPro" id="IPR044878">
    <property type="entry name" value="UbiA_sf"/>
</dbReference>
<dbReference type="OrthoDB" id="9814417at2"/>
<dbReference type="Gene3D" id="1.10.357.140">
    <property type="entry name" value="UbiA prenyltransferase"/>
    <property type="match status" value="1"/>
</dbReference>
<feature type="transmembrane region" description="Helical" evidence="14">
    <location>
        <begin position="223"/>
        <end position="244"/>
    </location>
</feature>
<protein>
    <recommendedName>
        <fullName evidence="11 14">Protoheme IX farnesyltransferase</fullName>
        <ecNumber evidence="3 14">2.5.1.141</ecNumber>
    </recommendedName>
    <alternativeName>
        <fullName evidence="12 14">Heme B farnesyltransferase</fullName>
    </alternativeName>
    <alternativeName>
        <fullName evidence="10 14">Heme O synthase</fullName>
    </alternativeName>
</protein>
<comment type="miscellaneous">
    <text evidence="14">Carbon 2 of the heme B porphyrin ring is defined according to the Fischer nomenclature.</text>
</comment>
<name>A0A4V1M6L4_9BACT</name>
<dbReference type="NCBIfam" id="TIGR01473">
    <property type="entry name" value="cyoE_ctaB"/>
    <property type="match status" value="1"/>
</dbReference>
<organism evidence="15 16">
    <name type="scientific">Oleiharenicola lentus</name>
    <dbReference type="NCBI Taxonomy" id="2508720"/>
    <lineage>
        <taxon>Bacteria</taxon>
        <taxon>Pseudomonadati</taxon>
        <taxon>Verrucomicrobiota</taxon>
        <taxon>Opitutia</taxon>
        <taxon>Opitutales</taxon>
        <taxon>Opitutaceae</taxon>
        <taxon>Oleiharenicola</taxon>
    </lineage>
</organism>
<comment type="catalytic activity">
    <reaction evidence="13 14">
        <text>heme b + (2E,6E)-farnesyl diphosphate + H2O = Fe(II)-heme o + diphosphate</text>
        <dbReference type="Rhea" id="RHEA:28070"/>
        <dbReference type="ChEBI" id="CHEBI:15377"/>
        <dbReference type="ChEBI" id="CHEBI:33019"/>
        <dbReference type="ChEBI" id="CHEBI:60344"/>
        <dbReference type="ChEBI" id="CHEBI:60530"/>
        <dbReference type="ChEBI" id="CHEBI:175763"/>
        <dbReference type="EC" id="2.5.1.141"/>
    </reaction>
</comment>
<evidence type="ECO:0000256" key="8">
    <source>
        <dbReference type="ARBA" id="ARBA00023133"/>
    </source>
</evidence>
<dbReference type="UniPathway" id="UPA00834">
    <property type="reaction ID" value="UER00712"/>
</dbReference>
<dbReference type="InterPro" id="IPR030470">
    <property type="entry name" value="UbiA_prenylTrfase_CS"/>
</dbReference>
<dbReference type="CDD" id="cd13957">
    <property type="entry name" value="PT_UbiA_Cox10"/>
    <property type="match status" value="1"/>
</dbReference>
<evidence type="ECO:0000313" key="16">
    <source>
        <dbReference type="Proteomes" id="UP000290218"/>
    </source>
</evidence>
<evidence type="ECO:0000256" key="1">
    <source>
        <dbReference type="ARBA" id="ARBA00004651"/>
    </source>
</evidence>
<evidence type="ECO:0000256" key="5">
    <source>
        <dbReference type="ARBA" id="ARBA00022679"/>
    </source>
</evidence>